<dbReference type="Gene3D" id="1.25.40.20">
    <property type="entry name" value="Ankyrin repeat-containing domain"/>
    <property type="match status" value="3"/>
</dbReference>
<evidence type="ECO:0000256" key="9">
    <source>
        <dbReference type="ARBA" id="ARBA00022840"/>
    </source>
</evidence>
<dbReference type="SMART" id="SM00248">
    <property type="entry name" value="ANK"/>
    <property type="match status" value="8"/>
</dbReference>
<evidence type="ECO:0000256" key="7">
    <source>
        <dbReference type="ARBA" id="ARBA00022741"/>
    </source>
</evidence>
<dbReference type="GO" id="GO:0005737">
    <property type="term" value="C:cytoplasm"/>
    <property type="evidence" value="ECO:0007669"/>
    <property type="project" value="UniProtKB-ARBA"/>
</dbReference>
<keyword evidence="3" id="KW-0723">Serine/threonine-protein kinase</keyword>
<feature type="region of interest" description="Disordered" evidence="15">
    <location>
        <begin position="799"/>
        <end position="822"/>
    </location>
</feature>
<evidence type="ECO:0000256" key="11">
    <source>
        <dbReference type="ARBA" id="ARBA00047899"/>
    </source>
</evidence>
<dbReference type="InterPro" id="IPR011047">
    <property type="entry name" value="Quinoprotein_ADH-like_sf"/>
</dbReference>
<dbReference type="Gene3D" id="3.80.10.10">
    <property type="entry name" value="Ribonuclease Inhibitor"/>
    <property type="match status" value="3"/>
</dbReference>
<proteinExistence type="predicted"/>
<dbReference type="SUPFAM" id="SSF52058">
    <property type="entry name" value="L domain-like"/>
    <property type="match status" value="1"/>
</dbReference>
<keyword evidence="5" id="KW-0808">Transferase</keyword>
<dbReference type="InterPro" id="IPR002110">
    <property type="entry name" value="Ankyrin_rpt"/>
</dbReference>
<dbReference type="PRINTS" id="PR00449">
    <property type="entry name" value="RASTRNSFRMNG"/>
</dbReference>
<dbReference type="InterPro" id="IPR001611">
    <property type="entry name" value="Leu-rich_rpt"/>
</dbReference>
<evidence type="ECO:0000256" key="13">
    <source>
        <dbReference type="PROSITE-ProRule" id="PRU00023"/>
    </source>
</evidence>
<dbReference type="EC" id="2.7.11.1" evidence="2"/>
<feature type="region of interest" description="Disordered" evidence="15">
    <location>
        <begin position="1693"/>
        <end position="1712"/>
    </location>
</feature>
<keyword evidence="10 13" id="KW-0040">ANK repeat</keyword>
<evidence type="ECO:0000256" key="14">
    <source>
        <dbReference type="PROSITE-ProRule" id="PRU10141"/>
    </source>
</evidence>
<evidence type="ECO:0000256" key="15">
    <source>
        <dbReference type="SAM" id="MobiDB-lite"/>
    </source>
</evidence>
<protein>
    <recommendedName>
        <fullName evidence="2">non-specific serine/threonine protein kinase</fullName>
        <ecNumber evidence="2">2.7.11.1</ecNumber>
    </recommendedName>
</protein>
<keyword evidence="8" id="KW-0418">Kinase</keyword>
<dbReference type="SUPFAM" id="SSF48403">
    <property type="entry name" value="Ankyrin repeat"/>
    <property type="match status" value="1"/>
</dbReference>
<dbReference type="InterPro" id="IPR032171">
    <property type="entry name" value="COR-A"/>
</dbReference>
<dbReference type="PROSITE" id="PS00108">
    <property type="entry name" value="PROTEIN_KINASE_ST"/>
    <property type="match status" value="1"/>
</dbReference>
<sequence>MTESTPDETGQLIYQAVVYDNEELLRDLLQANPNKVHYKDAYGRSPLHIAAQHGNTAIIDLLLAAGADVNCMAGPSALCVTPLHVAAGAGRREAVRHLVDAGAELLATDLSEHCALELAQMTNQFETACLLIDAIEMERERTRELHDAVVNACIEGDEGAIAELLPKLTLSNCDAVLNGATLDRRCALYTACLNGRKDVVEALLNVRGHMLIQPTTHDTVLHAAISSQEPGIVEMILRVFTHLVRSKNADGSTPLHWASQCGNVDVVKLLMEFPYEEDVLTRIEDASGRFSYRFVADVNALDSRCRTALYLAVASSHFDVVKYLLEVEFPSMSTEHKCPFQVDVYCSGGRTPLMVAAANSNLPLVQLLLDHGADVNLPCALTDADISSVEGARCVGSGALNEACRVGCAPLVQLLFQRGAIDHENVALATAIKYDQEALVRLLLSRLVFVDPDYRVNKKGIDFGQMSINRNLLPSTVFPTTSCMLNWHNASLSTIANDWLLSACLQLNQRLRTSRMALAALTRIDVSSNNLKVLNGSLLQLPSLRSLSAANNVIEELEVPSDGWNAPMLESLSIEHNLLTELPEQVFSSRLPNLSTIDVSFNRLTHLPDTVWMAPRLRELSVANNCLSAMPTVAGCTLRPANRLSSNDFRDGSISESRTFHSTVSTDDSLSISGRIDDPNITIHELKRHNLWQASVRLARSDDSDTESGAVVSSSTLTLLNVSHNYLKVVPTCLACCCPRLARLNISHNELTSLGPVECLPSRLRHLDVSHNQLIMAFEQATSVQLTCHATATIGSNGVAQLRQSSPSRNPRSRSKSAVRSQRSLSVARVGDALRDSHVDACIHKQHTRLESLRTFQVGGNRLQEIPLMLPKAQTLSPRKKLRDTRLKDGNNKRRSLIFPALTSLDVSDNCIKSVPATLSYLSSLSVLNLSGNTAIESLPPELGLLGKLWNLNLKGCSLRDPIRSMIQVDNYKTVDLIAYLKSILEDSRPYTRLKLMIVGVQGIGKTSLLQQIRLEGTVGKRTQPNDSWSRRMGHTTANGDRTAKGINISTVGVDIAEWTFEPKKTKGEPAFGPVTFRTWDFGGQREYYATHQYFLSRRSLYIVVWRTTDGDAALPDMHQWLVNIQARAPNSPVIIVGTHVDQVLSSTERFPSGYLEELDAVIRRRFVLVPDADKKGLPRVVDSMFVSSKTKYNIRALCNLLYRTAFDIRTAGSKERLLDQKIPASYLALEKIVVALGDERRSIGIEPVMKGSDFRMAVQERMLKNYGRAFRDDIEFNHACSFLHENGVLLHYEDVTLRELYFLDPQWLCDILAHVITIREINPFARNGLMKIDDLQILFKSLKLGSSAINLRSHIISLLHKFEVALTWQSRSLLIPSLLPDEYQLRGGYPGSRVAVATKVTGWQLSRMARESTALNTGTRSGAPLQPQSLFYQRSLDESLAQSKRPLKNPTQSGDASKTVKRSPVSLDRAQLDREDGQLSGEEKCTVNVQFDDEVVVRRVYVMAYIPSGFWSRLMTRILGDEHITACIERLFYVLDMPSHRHIDWLKRLCDRNYKPDWLLWQTGIEVIAFGQSLFMLRQFLPLAEVRDVHYEAVEWRARSEDGQWRTSDMHNSALVEIIIPSFRVAITQDDEVFVLHSDRSFVTKFMALVVDIIDTLLEDWYPSLGTRFVHTSEGRLLVNRLIPCPHCANDSRTTDSVRSARDDSSVASSKKAPYCDDSAEDENCIRSQTVGDFCEVNATSRCILHAFTIEECILSAHEGTDVCCPKHASQRIDRIAPDTVFLDISRDYLIAPEAVKRGKMIGRGAFGFVFKATVKTTDQGVQDAALKMLEPVEPGMGARATSISAYKAARTKWHRDPLQNACRAYCTCRQELNVLASLQHSHITSLLGVCPRPLALIVELAPLGALNHLLSNYRRSGARLHLSVIQDTASQVAKALEYLHEHRIIYRDLKCENVLTWRFPPPFSAITDVNVKLGDYGISRSSFPSGGAKGFGGTEGFMAPEIMRYNGEQEYTEKVDCFSFAMFLYELISLKLPFDGHEQLKEYVLDGGRPRLTPSELLYPCNVLDVMVICWAGQPVDRPSASQIVSMTTAPEFTHLLDVISLNDADSAVNSSLSFPTLDESDIGSSFEDSVEGEVWLSRSDGSITVLGCNQYGWLDSKSIAVGVEGSVITAMCVVNDSIWLAESTGLIRVYCRTSYAEMYSFSISRFLPSAHLSISVLSMNIFSSAPLLILLALPSTLLLIRGDRIVENPFVSIVTTPIIYSSAVIDSVANPRQIWTGHCEGAISVHVIGADEQFMSLTSLSHSENQADMAHSGTVSHLVTSRADPTLVWSAVIPGSKVYQWSVVDRKIRCRLDARKILPSSESISTLDIEAARDGHVTALSLLDKPDGAQLYIGTSKGVIIVAQALQMRPLAAFRPYLEDVHSIVVLDGSAALLELARSRRETNGASVGGLSGGRSLGGVSTSSAGGELLETVSWVKDRVSETVNRFRLSSSDYPQLSSSYIVTIGNGYRCLIDRFTDRKHQASSPPRRESHCAIIWRTDDWVS</sequence>
<dbReference type="GO" id="GO:0005525">
    <property type="term" value="F:GTP binding"/>
    <property type="evidence" value="ECO:0007669"/>
    <property type="project" value="UniProtKB-KW"/>
</dbReference>
<evidence type="ECO:0000256" key="6">
    <source>
        <dbReference type="ARBA" id="ARBA00022737"/>
    </source>
</evidence>
<feature type="repeat" description="ANK" evidence="13">
    <location>
        <begin position="348"/>
        <end position="380"/>
    </location>
</feature>
<dbReference type="SMART" id="SM00369">
    <property type="entry name" value="LRR_TYP"/>
    <property type="match status" value="8"/>
</dbReference>
<evidence type="ECO:0000313" key="20">
    <source>
        <dbReference type="WBParaSite" id="PgR004_g141_t06"/>
    </source>
</evidence>
<dbReference type="InterPro" id="IPR036770">
    <property type="entry name" value="Ankyrin_rpt-contain_sf"/>
</dbReference>
<keyword evidence="4" id="KW-0433">Leucine-rich repeat</keyword>
<dbReference type="PRINTS" id="PR01415">
    <property type="entry name" value="ANKYRIN"/>
</dbReference>
<dbReference type="WBParaSite" id="PgR004_g141_t06">
    <property type="protein sequence ID" value="PgR004_g141_t06"/>
    <property type="gene ID" value="PgR004_g141"/>
</dbReference>
<dbReference type="GO" id="GO:0004674">
    <property type="term" value="F:protein serine/threonine kinase activity"/>
    <property type="evidence" value="ECO:0007669"/>
    <property type="project" value="UniProtKB-KW"/>
</dbReference>
<dbReference type="PANTHER" id="PTHR24198:SF169">
    <property type="entry name" value="NON-SPECIFIC SERINE_THREONINE PROTEIN KINASE"/>
    <property type="match status" value="1"/>
</dbReference>
<evidence type="ECO:0000256" key="4">
    <source>
        <dbReference type="ARBA" id="ARBA00022614"/>
    </source>
</evidence>
<comment type="catalytic activity">
    <reaction evidence="11">
        <text>L-threonyl-[protein] + ATP = O-phospho-L-threonyl-[protein] + ADP + H(+)</text>
        <dbReference type="Rhea" id="RHEA:46608"/>
        <dbReference type="Rhea" id="RHEA-COMP:11060"/>
        <dbReference type="Rhea" id="RHEA-COMP:11605"/>
        <dbReference type="ChEBI" id="CHEBI:15378"/>
        <dbReference type="ChEBI" id="CHEBI:30013"/>
        <dbReference type="ChEBI" id="CHEBI:30616"/>
        <dbReference type="ChEBI" id="CHEBI:61977"/>
        <dbReference type="ChEBI" id="CHEBI:456216"/>
        <dbReference type="EC" id="2.7.11.1"/>
    </reaction>
</comment>
<dbReference type="GO" id="GO:0009966">
    <property type="term" value="P:regulation of signal transduction"/>
    <property type="evidence" value="ECO:0007669"/>
    <property type="project" value="UniProtKB-ARBA"/>
</dbReference>
<evidence type="ECO:0000256" key="3">
    <source>
        <dbReference type="ARBA" id="ARBA00022527"/>
    </source>
</evidence>
<dbReference type="Pfam" id="PF16095">
    <property type="entry name" value="COR-A"/>
    <property type="match status" value="1"/>
</dbReference>
<dbReference type="Gene3D" id="1.10.510.10">
    <property type="entry name" value="Transferase(Phosphotransferase) domain 1"/>
    <property type="match status" value="1"/>
</dbReference>
<evidence type="ECO:0000313" key="19">
    <source>
        <dbReference type="WBParaSite" id="PgR004_g141_t04"/>
    </source>
</evidence>
<dbReference type="SUPFAM" id="SSF52540">
    <property type="entry name" value="P-loop containing nucleoside triphosphate hydrolases"/>
    <property type="match status" value="1"/>
</dbReference>
<keyword evidence="6" id="KW-0677">Repeat</keyword>
<comment type="catalytic activity">
    <reaction evidence="12">
        <text>L-seryl-[protein] + ATP = O-phospho-L-seryl-[protein] + ADP + H(+)</text>
        <dbReference type="Rhea" id="RHEA:17989"/>
        <dbReference type="Rhea" id="RHEA-COMP:9863"/>
        <dbReference type="Rhea" id="RHEA-COMP:11604"/>
        <dbReference type="ChEBI" id="CHEBI:15378"/>
        <dbReference type="ChEBI" id="CHEBI:29999"/>
        <dbReference type="ChEBI" id="CHEBI:30616"/>
        <dbReference type="ChEBI" id="CHEBI:83421"/>
        <dbReference type="ChEBI" id="CHEBI:456216"/>
        <dbReference type="EC" id="2.7.11.1"/>
    </reaction>
</comment>
<dbReference type="SUPFAM" id="SSF56112">
    <property type="entry name" value="Protein kinase-like (PK-like)"/>
    <property type="match status" value="1"/>
</dbReference>
<dbReference type="WBParaSite" id="PgR004_g141_t04">
    <property type="protein sequence ID" value="PgR004_g141_t04"/>
    <property type="gene ID" value="PgR004_g141"/>
</dbReference>
<evidence type="ECO:0000256" key="5">
    <source>
        <dbReference type="ARBA" id="ARBA00022679"/>
    </source>
</evidence>
<organism evidence="18 20">
    <name type="scientific">Parascaris univalens</name>
    <name type="common">Nematode worm</name>
    <dbReference type="NCBI Taxonomy" id="6257"/>
    <lineage>
        <taxon>Eukaryota</taxon>
        <taxon>Metazoa</taxon>
        <taxon>Ecdysozoa</taxon>
        <taxon>Nematoda</taxon>
        <taxon>Chromadorea</taxon>
        <taxon>Rhabditida</taxon>
        <taxon>Spirurina</taxon>
        <taxon>Ascaridomorpha</taxon>
        <taxon>Ascaridoidea</taxon>
        <taxon>Ascarididae</taxon>
        <taxon>Parascaris</taxon>
    </lineage>
</organism>
<dbReference type="Proteomes" id="UP000887569">
    <property type="component" value="Unplaced"/>
</dbReference>
<dbReference type="Pfam" id="PF08477">
    <property type="entry name" value="Roc"/>
    <property type="match status" value="1"/>
</dbReference>
<dbReference type="SUPFAM" id="SSF50998">
    <property type="entry name" value="Quinoprotein alcohol dehydrogenase-like"/>
    <property type="match status" value="1"/>
</dbReference>
<evidence type="ECO:0000256" key="1">
    <source>
        <dbReference type="ARBA" id="ARBA00001946"/>
    </source>
</evidence>
<dbReference type="InterPro" id="IPR000719">
    <property type="entry name" value="Prot_kinase_dom"/>
</dbReference>
<feature type="repeat" description="ANK" evidence="13">
    <location>
        <begin position="250"/>
        <end position="282"/>
    </location>
</feature>
<dbReference type="PROSITE" id="PS51450">
    <property type="entry name" value="LRR"/>
    <property type="match status" value="2"/>
</dbReference>
<dbReference type="InterPro" id="IPR025875">
    <property type="entry name" value="Leu-rich_rpt_4"/>
</dbReference>
<dbReference type="Pfam" id="PF13855">
    <property type="entry name" value="LRR_8"/>
    <property type="match status" value="2"/>
</dbReference>
<reference evidence="19 20" key="1">
    <citation type="submission" date="2022-11" db="UniProtKB">
        <authorList>
            <consortium name="WormBaseParasite"/>
        </authorList>
    </citation>
    <scope>IDENTIFICATION</scope>
</reference>
<dbReference type="InterPro" id="IPR027417">
    <property type="entry name" value="P-loop_NTPase"/>
</dbReference>
<dbReference type="PROSITE" id="PS00107">
    <property type="entry name" value="PROTEIN_KINASE_ATP"/>
    <property type="match status" value="1"/>
</dbReference>
<keyword evidence="18" id="KW-1185">Reference proteome</keyword>
<dbReference type="PANTHER" id="PTHR24198">
    <property type="entry name" value="ANKYRIN REPEAT AND PROTEIN KINASE DOMAIN-CONTAINING PROTEIN"/>
    <property type="match status" value="1"/>
</dbReference>
<dbReference type="Gene3D" id="3.40.50.300">
    <property type="entry name" value="P-loop containing nucleotide triphosphate hydrolases"/>
    <property type="match status" value="1"/>
</dbReference>
<evidence type="ECO:0000313" key="18">
    <source>
        <dbReference type="Proteomes" id="UP000887569"/>
    </source>
</evidence>
<evidence type="ECO:0000256" key="8">
    <source>
        <dbReference type="ARBA" id="ARBA00022777"/>
    </source>
</evidence>
<dbReference type="Pfam" id="PF12796">
    <property type="entry name" value="Ank_2"/>
    <property type="match status" value="3"/>
</dbReference>
<evidence type="ECO:0000256" key="2">
    <source>
        <dbReference type="ARBA" id="ARBA00012513"/>
    </source>
</evidence>
<dbReference type="PROSITE" id="PS50297">
    <property type="entry name" value="ANK_REP_REGION"/>
    <property type="match status" value="4"/>
</dbReference>
<dbReference type="PROSITE" id="PS51424">
    <property type="entry name" value="ROC"/>
    <property type="match status" value="1"/>
</dbReference>
<dbReference type="PROSITE" id="PS50011">
    <property type="entry name" value="PROTEIN_KINASE_DOM"/>
    <property type="match status" value="1"/>
</dbReference>
<feature type="binding site" evidence="14">
    <location>
        <position position="1829"/>
    </location>
    <ligand>
        <name>ATP</name>
        <dbReference type="ChEBI" id="CHEBI:30616"/>
    </ligand>
</feature>
<feature type="repeat" description="ANK" evidence="13">
    <location>
        <begin position="42"/>
        <end position="74"/>
    </location>
</feature>
<dbReference type="Gene3D" id="3.30.70.1390">
    <property type="entry name" value="ROC domain from the Parkinson's disease-associated leucine-rich repeat kinase 2"/>
    <property type="match status" value="1"/>
</dbReference>
<accession>A0A915AD44</accession>
<dbReference type="SMART" id="SM00220">
    <property type="entry name" value="S_TKc"/>
    <property type="match status" value="1"/>
</dbReference>
<dbReference type="InterPro" id="IPR020859">
    <property type="entry name" value="ROC"/>
</dbReference>
<comment type="cofactor">
    <cofactor evidence="1">
        <name>Mg(2+)</name>
        <dbReference type="ChEBI" id="CHEBI:18420"/>
    </cofactor>
</comment>
<feature type="region of interest" description="Disordered" evidence="15">
    <location>
        <begin position="1021"/>
        <end position="1042"/>
    </location>
</feature>
<dbReference type="InterPro" id="IPR011009">
    <property type="entry name" value="Kinase-like_dom_sf"/>
</dbReference>
<evidence type="ECO:0000256" key="12">
    <source>
        <dbReference type="ARBA" id="ARBA00048679"/>
    </source>
</evidence>
<dbReference type="InterPro" id="IPR032675">
    <property type="entry name" value="LRR_dom_sf"/>
</dbReference>
<feature type="domain" description="Roc" evidence="17">
    <location>
        <begin position="987"/>
        <end position="1209"/>
    </location>
</feature>
<evidence type="ECO:0000259" key="16">
    <source>
        <dbReference type="PROSITE" id="PS50011"/>
    </source>
</evidence>
<evidence type="ECO:0000256" key="10">
    <source>
        <dbReference type="ARBA" id="ARBA00023043"/>
    </source>
</evidence>
<dbReference type="InterPro" id="IPR008271">
    <property type="entry name" value="Ser/Thr_kinase_AS"/>
</dbReference>
<evidence type="ECO:0000259" key="17">
    <source>
        <dbReference type="PROSITE" id="PS51424"/>
    </source>
</evidence>
<name>A0A915AD44_PARUN</name>
<dbReference type="Pfam" id="PF00069">
    <property type="entry name" value="Pkinase"/>
    <property type="match status" value="1"/>
</dbReference>
<dbReference type="GO" id="GO:0005524">
    <property type="term" value="F:ATP binding"/>
    <property type="evidence" value="ECO:0007669"/>
    <property type="project" value="UniProtKB-UniRule"/>
</dbReference>
<dbReference type="PROSITE" id="PS50088">
    <property type="entry name" value="ANK_REPEAT"/>
    <property type="match status" value="4"/>
</dbReference>
<feature type="repeat" description="ANK" evidence="13">
    <location>
        <begin position="81"/>
        <end position="110"/>
    </location>
</feature>
<dbReference type="InterPro" id="IPR017441">
    <property type="entry name" value="Protein_kinase_ATP_BS"/>
</dbReference>
<keyword evidence="9 14" id="KW-0067">ATP-binding</keyword>
<feature type="domain" description="Protein kinase" evidence="16">
    <location>
        <begin position="1797"/>
        <end position="2095"/>
    </location>
</feature>
<dbReference type="FunFam" id="1.10.510.10:FF:001242">
    <property type="entry name" value="Leucine-rich repeat serine/threonine-protein kinase 1"/>
    <property type="match status" value="1"/>
</dbReference>
<feature type="compositionally biased region" description="Basic and acidic residues" evidence="15">
    <location>
        <begin position="1694"/>
        <end position="1706"/>
    </location>
</feature>
<feature type="region of interest" description="Disordered" evidence="15">
    <location>
        <begin position="1443"/>
        <end position="1478"/>
    </location>
</feature>
<dbReference type="InterPro" id="IPR003591">
    <property type="entry name" value="Leu-rich_rpt_typical-subtyp"/>
</dbReference>
<dbReference type="SMART" id="SM00364">
    <property type="entry name" value="LRR_BAC"/>
    <property type="match status" value="10"/>
</dbReference>
<keyword evidence="7 14" id="KW-0547">Nucleotide-binding</keyword>
<dbReference type="Pfam" id="PF12799">
    <property type="entry name" value="LRR_4"/>
    <property type="match status" value="1"/>
</dbReference>